<dbReference type="Proteomes" id="UP000607653">
    <property type="component" value="Unassembled WGS sequence"/>
</dbReference>
<organism evidence="1 2">
    <name type="scientific">Nelumbo nucifera</name>
    <name type="common">Sacred lotus</name>
    <dbReference type="NCBI Taxonomy" id="4432"/>
    <lineage>
        <taxon>Eukaryota</taxon>
        <taxon>Viridiplantae</taxon>
        <taxon>Streptophyta</taxon>
        <taxon>Embryophyta</taxon>
        <taxon>Tracheophyta</taxon>
        <taxon>Spermatophyta</taxon>
        <taxon>Magnoliopsida</taxon>
        <taxon>Proteales</taxon>
        <taxon>Nelumbonaceae</taxon>
        <taxon>Nelumbo</taxon>
    </lineage>
</organism>
<name>A0A822YBW7_NELNU</name>
<accession>A0A822YBW7</accession>
<evidence type="ECO:0000313" key="1">
    <source>
        <dbReference type="EMBL" id="DAD28789.1"/>
    </source>
</evidence>
<dbReference type="EMBL" id="DUZY01000002">
    <property type="protein sequence ID" value="DAD28789.1"/>
    <property type="molecule type" value="Genomic_DNA"/>
</dbReference>
<protein>
    <submittedName>
        <fullName evidence="1">Uncharacterized protein</fullName>
    </submittedName>
</protein>
<keyword evidence="2" id="KW-1185">Reference proteome</keyword>
<evidence type="ECO:0000313" key="2">
    <source>
        <dbReference type="Proteomes" id="UP000607653"/>
    </source>
</evidence>
<dbReference type="InterPro" id="IPR015943">
    <property type="entry name" value="WD40/YVTN_repeat-like_dom_sf"/>
</dbReference>
<comment type="caution">
    <text evidence="1">The sequence shown here is derived from an EMBL/GenBank/DDBJ whole genome shotgun (WGS) entry which is preliminary data.</text>
</comment>
<sequence length="47" mass="5145">MLSQKIETDHQDTIHDVAMDYYGKRLATASSVSTIKNSSAVSLSTKD</sequence>
<dbReference type="AlphaFoldDB" id="A0A822YBW7"/>
<proteinExistence type="predicted"/>
<gene>
    <name evidence="1" type="ORF">HUJ06_030257</name>
</gene>
<reference evidence="1 2" key="1">
    <citation type="journal article" date="2020" name="Mol. Biol. Evol.">
        <title>Distinct Expression and Methylation Patterns for Genes with Different Fates following a Single Whole-Genome Duplication in Flowering Plants.</title>
        <authorList>
            <person name="Shi T."/>
            <person name="Rahmani R.S."/>
            <person name="Gugger P.F."/>
            <person name="Wang M."/>
            <person name="Li H."/>
            <person name="Zhang Y."/>
            <person name="Li Z."/>
            <person name="Wang Q."/>
            <person name="Van de Peer Y."/>
            <person name="Marchal K."/>
            <person name="Chen J."/>
        </authorList>
    </citation>
    <scope>NUCLEOTIDE SEQUENCE [LARGE SCALE GENOMIC DNA]</scope>
    <source>
        <tissue evidence="1">Leaf</tissue>
    </source>
</reference>
<dbReference type="Gene3D" id="2.130.10.10">
    <property type="entry name" value="YVTN repeat-like/Quinoprotein amine dehydrogenase"/>
    <property type="match status" value="1"/>
</dbReference>